<dbReference type="PRINTS" id="PR00344">
    <property type="entry name" value="BCTRLSENSOR"/>
</dbReference>
<organism evidence="9 10">
    <name type="scientific">Mucilaginibacter paludis DSM 18603</name>
    <dbReference type="NCBI Taxonomy" id="714943"/>
    <lineage>
        <taxon>Bacteria</taxon>
        <taxon>Pseudomonadati</taxon>
        <taxon>Bacteroidota</taxon>
        <taxon>Sphingobacteriia</taxon>
        <taxon>Sphingobacteriales</taxon>
        <taxon>Sphingobacteriaceae</taxon>
        <taxon>Mucilaginibacter</taxon>
    </lineage>
</organism>
<dbReference type="EMBL" id="CM001403">
    <property type="protein sequence ID" value="EHQ30517.1"/>
    <property type="molecule type" value="Genomic_DNA"/>
</dbReference>
<dbReference type="PANTHER" id="PTHR43711">
    <property type="entry name" value="TWO-COMPONENT HISTIDINE KINASE"/>
    <property type="match status" value="1"/>
</dbReference>
<dbReference type="CDD" id="cd00075">
    <property type="entry name" value="HATPase"/>
    <property type="match status" value="1"/>
</dbReference>
<dbReference type="Gene3D" id="3.30.565.10">
    <property type="entry name" value="Histidine kinase-like ATPase, C-terminal domain"/>
    <property type="match status" value="1"/>
</dbReference>
<comment type="catalytic activity">
    <reaction evidence="1">
        <text>ATP + protein L-histidine = ADP + protein N-phospho-L-histidine.</text>
        <dbReference type="EC" id="2.7.13.3"/>
    </reaction>
</comment>
<evidence type="ECO:0000256" key="2">
    <source>
        <dbReference type="ARBA" id="ARBA00012438"/>
    </source>
</evidence>
<keyword evidence="7" id="KW-1133">Transmembrane helix</keyword>
<evidence type="ECO:0000256" key="4">
    <source>
        <dbReference type="ARBA" id="ARBA00022679"/>
    </source>
</evidence>
<evidence type="ECO:0000313" key="9">
    <source>
        <dbReference type="EMBL" id="EHQ30517.1"/>
    </source>
</evidence>
<dbReference type="eggNOG" id="COG4251">
    <property type="taxonomic scope" value="Bacteria"/>
</dbReference>
<dbReference type="PROSITE" id="PS50109">
    <property type="entry name" value="HIS_KIN"/>
    <property type="match status" value="1"/>
</dbReference>
<proteinExistence type="predicted"/>
<dbReference type="SUPFAM" id="SSF55874">
    <property type="entry name" value="ATPase domain of HSP90 chaperone/DNA topoisomerase II/histidine kinase"/>
    <property type="match status" value="1"/>
</dbReference>
<evidence type="ECO:0000313" key="10">
    <source>
        <dbReference type="Proteomes" id="UP000002774"/>
    </source>
</evidence>
<dbReference type="STRING" id="714943.Mucpa_6464"/>
<dbReference type="InterPro" id="IPR003661">
    <property type="entry name" value="HisK_dim/P_dom"/>
</dbReference>
<dbReference type="GO" id="GO:0000155">
    <property type="term" value="F:phosphorelay sensor kinase activity"/>
    <property type="evidence" value="ECO:0007669"/>
    <property type="project" value="InterPro"/>
</dbReference>
<sequence>MGKPENQLKGLNIILLSMVVVASAIMILMNYYTIKILSASRAYIAGESQYSKGQKDASSLLITYIHSRDPAAYSSFIKNIKIPIGDRVAREALAVHKNEAIARQGFLQANNSPEDIDDMLWLFKRFERVDLFAKAINIWYQGDVMIEQLRQLGVKIHQISSTRRLSTREQDALIIKVNALTMQLTIKEQAFSETFGIVCRKVNSYIFFANILTTLIIILSAVFYAGRVIHKMEASRIKILEQNEHLKAVNKDLDQLIYSVTHDLRSPLTSISGLIGLIDKQTELSNIKPYISMVKISIEKQNQFIKSVLKSAKKQNLVARELCDVAHVVDDVIAQNHTMLNGKEIQFIKELRVTDIYCDATKLLTILNNLISNAVKYSDVYKQQPFIIIRSSTTPLYFIIEVRDNGIGIDEENIPHIFEKDFMVKKNDHSEGVGLYLVKNMIQQMQGEILVNSTPGHGTTFTVKLPLPG</sequence>
<dbReference type="AlphaFoldDB" id="H1Y9L5"/>
<dbReference type="InterPro" id="IPR036097">
    <property type="entry name" value="HisK_dim/P_sf"/>
</dbReference>
<dbReference type="SMART" id="SM00388">
    <property type="entry name" value="HisKA"/>
    <property type="match status" value="1"/>
</dbReference>
<dbReference type="Proteomes" id="UP000002774">
    <property type="component" value="Chromosome"/>
</dbReference>
<dbReference type="InterPro" id="IPR004358">
    <property type="entry name" value="Sig_transdc_His_kin-like_C"/>
</dbReference>
<gene>
    <name evidence="9" type="ORF">Mucpa_6464</name>
</gene>
<keyword evidence="10" id="KW-1185">Reference proteome</keyword>
<dbReference type="HOGENOM" id="CLU_582430_0_0_10"/>
<dbReference type="Gene3D" id="1.10.287.130">
    <property type="match status" value="1"/>
</dbReference>
<dbReference type="InterPro" id="IPR050736">
    <property type="entry name" value="Sensor_HK_Regulatory"/>
</dbReference>
<dbReference type="SUPFAM" id="SSF47384">
    <property type="entry name" value="Homodimeric domain of signal transducing histidine kinase"/>
    <property type="match status" value="1"/>
</dbReference>
<dbReference type="PANTHER" id="PTHR43711:SF1">
    <property type="entry name" value="HISTIDINE KINASE 1"/>
    <property type="match status" value="1"/>
</dbReference>
<protein>
    <recommendedName>
        <fullName evidence="2">histidine kinase</fullName>
        <ecNumber evidence="2">2.7.13.3</ecNumber>
    </recommendedName>
</protein>
<dbReference type="EC" id="2.7.13.3" evidence="2"/>
<dbReference type="Pfam" id="PF00512">
    <property type="entry name" value="HisKA"/>
    <property type="match status" value="1"/>
</dbReference>
<evidence type="ECO:0000256" key="7">
    <source>
        <dbReference type="SAM" id="Phobius"/>
    </source>
</evidence>
<keyword evidence="6" id="KW-0902">Two-component regulatory system</keyword>
<feature type="domain" description="Histidine kinase" evidence="8">
    <location>
        <begin position="259"/>
        <end position="469"/>
    </location>
</feature>
<keyword evidence="3" id="KW-0597">Phosphoprotein</keyword>
<dbReference type="InterPro" id="IPR003594">
    <property type="entry name" value="HATPase_dom"/>
</dbReference>
<reference evidence="9" key="1">
    <citation type="submission" date="2011-09" db="EMBL/GenBank/DDBJ databases">
        <title>The permanent draft genome of Mucilaginibacter paludis DSM 18603.</title>
        <authorList>
            <consortium name="US DOE Joint Genome Institute (JGI-PGF)"/>
            <person name="Lucas S."/>
            <person name="Han J."/>
            <person name="Lapidus A."/>
            <person name="Bruce D."/>
            <person name="Goodwin L."/>
            <person name="Pitluck S."/>
            <person name="Peters L."/>
            <person name="Kyrpides N."/>
            <person name="Mavromatis K."/>
            <person name="Ivanova N."/>
            <person name="Mikhailova N."/>
            <person name="Held B."/>
            <person name="Detter J.C."/>
            <person name="Tapia R."/>
            <person name="Han C."/>
            <person name="Land M."/>
            <person name="Hauser L."/>
            <person name="Markowitz V."/>
            <person name="Cheng J.-F."/>
            <person name="Hugenholtz P."/>
            <person name="Woyke T."/>
            <person name="Wu D."/>
            <person name="Tindall B."/>
            <person name="Brambilla E."/>
            <person name="Klenk H.-P."/>
            <person name="Eisen J.A."/>
        </authorList>
    </citation>
    <scope>NUCLEOTIDE SEQUENCE [LARGE SCALE GENOMIC DNA]</scope>
    <source>
        <strain evidence="9">DSM 18603</strain>
    </source>
</reference>
<evidence type="ECO:0000256" key="5">
    <source>
        <dbReference type="ARBA" id="ARBA00022777"/>
    </source>
</evidence>
<feature type="transmembrane region" description="Helical" evidence="7">
    <location>
        <begin position="12"/>
        <end position="32"/>
    </location>
</feature>
<dbReference type="SMART" id="SM00387">
    <property type="entry name" value="HATPase_c"/>
    <property type="match status" value="1"/>
</dbReference>
<evidence type="ECO:0000259" key="8">
    <source>
        <dbReference type="PROSITE" id="PS50109"/>
    </source>
</evidence>
<accession>H1Y9L5</accession>
<evidence type="ECO:0000256" key="3">
    <source>
        <dbReference type="ARBA" id="ARBA00022553"/>
    </source>
</evidence>
<name>H1Y9L5_9SPHI</name>
<dbReference type="Pfam" id="PF02518">
    <property type="entry name" value="HATPase_c"/>
    <property type="match status" value="1"/>
</dbReference>
<evidence type="ECO:0000256" key="1">
    <source>
        <dbReference type="ARBA" id="ARBA00000085"/>
    </source>
</evidence>
<keyword evidence="7" id="KW-0472">Membrane</keyword>
<dbReference type="InterPro" id="IPR005467">
    <property type="entry name" value="His_kinase_dom"/>
</dbReference>
<dbReference type="InterPro" id="IPR036890">
    <property type="entry name" value="HATPase_C_sf"/>
</dbReference>
<keyword evidence="7" id="KW-0812">Transmembrane</keyword>
<evidence type="ECO:0000256" key="6">
    <source>
        <dbReference type="ARBA" id="ARBA00023012"/>
    </source>
</evidence>
<keyword evidence="4" id="KW-0808">Transferase</keyword>
<feature type="transmembrane region" description="Helical" evidence="7">
    <location>
        <begin position="205"/>
        <end position="226"/>
    </location>
</feature>
<dbReference type="CDD" id="cd00082">
    <property type="entry name" value="HisKA"/>
    <property type="match status" value="1"/>
</dbReference>
<keyword evidence="5 9" id="KW-0418">Kinase</keyword>